<dbReference type="InterPro" id="IPR055354">
    <property type="entry name" value="DUF7507"/>
</dbReference>
<dbReference type="InterPro" id="IPR033764">
    <property type="entry name" value="Sdr_B"/>
</dbReference>
<dbReference type="Gene3D" id="2.60.40.740">
    <property type="match status" value="1"/>
</dbReference>
<keyword evidence="7" id="KW-1185">Reference proteome</keyword>
<feature type="domain" description="DUF7507" evidence="5">
    <location>
        <begin position="429"/>
        <end position="494"/>
    </location>
</feature>
<sequence length="1695" mass="186399">MAAYKTRHRNVMKFPSLLIAFLMVMTLGFTPKIVEAAAYDGSVTLEGYNVDTKDWTGDWTTGNLAKSYQEGETFPGRAHISDFQSLYPGFENFPDLTFWYTSVYPMNGGAEHGIFVDLVKGIQVGTRELTNAEGWPKADGTAYPLGTPELVNIAQNHPGENAWSGYSLLNLPNEQINRSAETGTIGGIGDVFDEKRCFIVTAEDIINALIAEGKDPNVVDDFYIYFEFHLARTSIYSRNLQDYYTEGAPASWGGYIFDELNFDPVDYGAGPSPGSSGHFGMLDAKGSRDVQLPDTPETYRDVTGRKFLDANNNGMYDEGEVGLPGWTINLVGFIEDIEVPLTTTTDAEGYYYFNDLSYGSELYVHEMMQENYFQTYPNKVESLPIGATSYYEEVPGEGSWRWYIPSMMMPASGDLVISGVDFGNFLPDPKIEVVKTGDLLSKIGDTIKFTVTVKNTGNVDLELKSIVDDQFGPLDAVTVPGGFGATLLKGAEESHEFEMAIPEGAVDPFINKVTAIYSYLGAEATADAQHETNLFQPDYEITKTVDKAGAVPGETVRYTITVKNNSSSDTPLTSFVLTDELLGWTGADVKTFDLLPGEEKVFSDASTDYMIPADAVRGSIIKNEASFVTSFMDFPNTYEGSAFAETKVLMPEIKITKTGDELSKIGDLVTFNFVIENIGDVPLQKFKVYDDTFMEDITSKFLKDTLAVGETDTASFSFMIPEGASDPFINKVSAVYKYVAGAFEMEAKASSDFSVNLFQPEYSIEKTVDKLIAIPGETVRYKITVKNLSSEDTPLTRFTLTDELLGWTGADAKTFDLASGGEKVFEGPETDYVIPAGALDGSIIRNEASFVTKFDDFTNVYRGSASVETTVLVPALKITKTGDAFSKIGDEVTYKFVVENIGSVDLHKVKIYDETMKEDLTALFTKDILKPGESEEVTKKFVIPEDAEDPFKNVVTAEYKYVSGAFEKSFTADSSHVVDLFQPSYSIAKTVDKSEAVPGETVHYIITIKNTSSADTPETKFVVTDEKLGWVGADAKTFSLKSGESMVFDDASTDYMIPLDAERGAIISNIVTFVTSFENFPNEYKGRASADTKVLMLMLEITKKSDELSKIGDPVTYTFTVKNTGDVPLELVKVYDETFDFDLTSLFTKTVLGVGETDAATKEFVIPENAGDPFENKVTATYNYVNGQFVKPVVETSTFSINLFQPGITIEKTADKAVSMIGDTITYKIIVKNTSSMDAPDLVYTVEDDVYGLVVKDAELASGASKEYTYSYLIKEGDPNPLKNTASVTASPKGFPNVLTDEDSHEIKLFTPDIKIEKMADTEISKVGDTIVYTIKVTNLTAESYAPDMKVRVTDMMLGLDETFNLASGAVKTITVNYVVKEADDPDYMTKYGWTELKNTVKLMASPMGFEAISSFELSASATVNLVHPRIDLEKSVNTNIAHVGDTLTYTVKITNTGDVDLVNIAVNDTMLGSMPEFVTTLVPGASDEHSYQRLLTVADIGMLENTAYVLANPRGLPNKITDEDSETVEVRPRLYDETGWAYLEPGKSIPINTLVTAANWGWTNGPLTEGSYKFTVYTGAGQNDVSKALNAGTLYVEYIGGKVTFRYVMNEGFSLMEVHLYAGKAKLPEKKTGKTTVTVADPGQFPYKPLVPDQATVFEYTPKDKFSGDIYIAAHCVAYVPYWEMNSFYNTTKY</sequence>
<dbReference type="SUPFAM" id="SSF117074">
    <property type="entry name" value="Hypothetical protein PA1324"/>
    <property type="match status" value="1"/>
</dbReference>
<dbReference type="PANTHER" id="PTHR34819">
    <property type="entry name" value="LARGE CYSTEINE-RICH PERIPLASMIC PROTEIN OMCB"/>
    <property type="match status" value="1"/>
</dbReference>
<feature type="domain" description="DUF7507" evidence="5">
    <location>
        <begin position="1100"/>
        <end position="1187"/>
    </location>
</feature>
<protein>
    <submittedName>
        <fullName evidence="6">DUF11 domain-containing protein</fullName>
    </submittedName>
</protein>
<feature type="domain" description="DUF7507" evidence="5">
    <location>
        <begin position="651"/>
        <end position="720"/>
    </location>
</feature>
<dbReference type="InterPro" id="IPR013783">
    <property type="entry name" value="Ig-like_fold"/>
</dbReference>
<dbReference type="Pfam" id="PF17210">
    <property type="entry name" value="SdrD_B"/>
    <property type="match status" value="1"/>
</dbReference>
<proteinExistence type="predicted"/>
<dbReference type="PANTHER" id="PTHR34819:SF3">
    <property type="entry name" value="CELL SURFACE PROTEIN"/>
    <property type="match status" value="1"/>
</dbReference>
<dbReference type="InterPro" id="IPR051172">
    <property type="entry name" value="Chlamydia_OmcB"/>
</dbReference>
<evidence type="ECO:0000259" key="4">
    <source>
        <dbReference type="Pfam" id="PF17210"/>
    </source>
</evidence>
<comment type="caution">
    <text evidence="6">The sequence shown here is derived from an EMBL/GenBank/DDBJ whole genome shotgun (WGS) entry which is preliminary data.</text>
</comment>
<dbReference type="Gene3D" id="2.60.40.10">
    <property type="entry name" value="Immunoglobulins"/>
    <property type="match status" value="1"/>
</dbReference>
<feature type="domain" description="DUF7507" evidence="5">
    <location>
        <begin position="1429"/>
        <end position="1515"/>
    </location>
</feature>
<evidence type="ECO:0000313" key="7">
    <source>
        <dbReference type="Proteomes" id="UP000664218"/>
    </source>
</evidence>
<name>A0A939HDH3_9CLOT</name>
<keyword evidence="2" id="KW-0964">Secreted</keyword>
<gene>
    <name evidence="6" type="ORF">J3A84_10945</name>
</gene>
<dbReference type="EMBL" id="JAFNJU010000008">
    <property type="protein sequence ID" value="MBO1265550.1"/>
    <property type="molecule type" value="Genomic_DNA"/>
</dbReference>
<organism evidence="6 7">
    <name type="scientific">Proteiniclasticum aestuarii</name>
    <dbReference type="NCBI Taxonomy" id="2817862"/>
    <lineage>
        <taxon>Bacteria</taxon>
        <taxon>Bacillati</taxon>
        <taxon>Bacillota</taxon>
        <taxon>Clostridia</taxon>
        <taxon>Eubacteriales</taxon>
        <taxon>Clostridiaceae</taxon>
        <taxon>Proteiniclasticum</taxon>
    </lineage>
</organism>
<reference evidence="6" key="1">
    <citation type="submission" date="2021-03" db="EMBL/GenBank/DDBJ databases">
        <title>Proteiniclasticum marinus sp. nov., isolated from tidal flat sediment.</title>
        <authorList>
            <person name="Namirimu T."/>
            <person name="Yang J.-A."/>
            <person name="Yang S.-H."/>
            <person name="Kim Y.-J."/>
            <person name="Kwon K.K."/>
        </authorList>
    </citation>
    <scope>NUCLEOTIDE SEQUENCE</scope>
    <source>
        <strain evidence="6">SCR006</strain>
    </source>
</reference>
<comment type="subcellular location">
    <subcellularLocation>
        <location evidence="1">Secreted</location>
    </subcellularLocation>
</comment>
<keyword evidence="3" id="KW-0732">Signal</keyword>
<evidence type="ECO:0000256" key="3">
    <source>
        <dbReference type="ARBA" id="ARBA00022729"/>
    </source>
</evidence>
<dbReference type="Proteomes" id="UP000664218">
    <property type="component" value="Unassembled WGS sequence"/>
</dbReference>
<feature type="domain" description="DUF7507" evidence="5">
    <location>
        <begin position="1205"/>
        <end position="1297"/>
    </location>
</feature>
<feature type="domain" description="SD-repeat containing protein B" evidence="4">
    <location>
        <begin position="307"/>
        <end position="378"/>
    </location>
</feature>
<dbReference type="NCBIfam" id="TIGR01451">
    <property type="entry name" value="B_ant_repeat"/>
    <property type="match status" value="6"/>
</dbReference>
<accession>A0A939HDH3</accession>
<feature type="domain" description="DUF7507" evidence="5">
    <location>
        <begin position="874"/>
        <end position="946"/>
    </location>
</feature>
<evidence type="ECO:0000313" key="6">
    <source>
        <dbReference type="EMBL" id="MBO1265550.1"/>
    </source>
</evidence>
<evidence type="ECO:0000259" key="5">
    <source>
        <dbReference type="Pfam" id="PF24346"/>
    </source>
</evidence>
<evidence type="ECO:0000256" key="2">
    <source>
        <dbReference type="ARBA" id="ARBA00022525"/>
    </source>
</evidence>
<dbReference type="Pfam" id="PF24346">
    <property type="entry name" value="DUF7507"/>
    <property type="match status" value="6"/>
</dbReference>
<dbReference type="RefSeq" id="WP_207600074.1">
    <property type="nucleotide sequence ID" value="NZ_JAFNJU010000008.1"/>
</dbReference>
<evidence type="ECO:0000256" key="1">
    <source>
        <dbReference type="ARBA" id="ARBA00004613"/>
    </source>
</evidence>
<dbReference type="InterPro" id="IPR047589">
    <property type="entry name" value="DUF11_rpt"/>
</dbReference>
<dbReference type="GO" id="GO:0005576">
    <property type="term" value="C:extracellular region"/>
    <property type="evidence" value="ECO:0007669"/>
    <property type="project" value="UniProtKB-SubCell"/>
</dbReference>